<evidence type="ECO:0000313" key="3">
    <source>
        <dbReference type="Proteomes" id="UP000295122"/>
    </source>
</evidence>
<protein>
    <submittedName>
        <fullName evidence="2">NAD(P)-dependent dehydrogenase (Short-subunit alcohol dehydrogenase family)</fullName>
    </submittedName>
</protein>
<dbReference type="InterPro" id="IPR036291">
    <property type="entry name" value="NAD(P)-bd_dom_sf"/>
</dbReference>
<dbReference type="AlphaFoldDB" id="A0A4R7BWR3"/>
<dbReference type="PRINTS" id="PR00080">
    <property type="entry name" value="SDRFAMILY"/>
</dbReference>
<evidence type="ECO:0000256" key="1">
    <source>
        <dbReference type="ARBA" id="ARBA00006484"/>
    </source>
</evidence>
<dbReference type="PANTHER" id="PTHR42760">
    <property type="entry name" value="SHORT-CHAIN DEHYDROGENASES/REDUCTASES FAMILY MEMBER"/>
    <property type="match status" value="1"/>
</dbReference>
<dbReference type="Proteomes" id="UP000295122">
    <property type="component" value="Unassembled WGS sequence"/>
</dbReference>
<reference evidence="2 3" key="1">
    <citation type="submission" date="2019-03" db="EMBL/GenBank/DDBJ databases">
        <title>Genomic Encyclopedia of Type Strains, Phase IV (KMG-IV): sequencing the most valuable type-strain genomes for metagenomic binning, comparative biology and taxonomic classification.</title>
        <authorList>
            <person name="Goeker M."/>
        </authorList>
    </citation>
    <scope>NUCLEOTIDE SEQUENCE [LARGE SCALE GENOMIC DNA]</scope>
    <source>
        <strain evidence="2 3">DSM 25903</strain>
    </source>
</reference>
<comment type="similarity">
    <text evidence="1">Belongs to the short-chain dehydrogenases/reductases (SDR) family.</text>
</comment>
<dbReference type="PRINTS" id="PR00081">
    <property type="entry name" value="GDHRDH"/>
</dbReference>
<dbReference type="GO" id="GO:0016616">
    <property type="term" value="F:oxidoreductase activity, acting on the CH-OH group of donors, NAD or NADP as acceptor"/>
    <property type="evidence" value="ECO:0007669"/>
    <property type="project" value="TreeGrafter"/>
</dbReference>
<accession>A0A4R7BWR3</accession>
<proteinExistence type="inferred from homology"/>
<keyword evidence="3" id="KW-1185">Reference proteome</keyword>
<evidence type="ECO:0000313" key="2">
    <source>
        <dbReference type="EMBL" id="TDR89943.1"/>
    </source>
</evidence>
<dbReference type="Pfam" id="PF13561">
    <property type="entry name" value="adh_short_C2"/>
    <property type="match status" value="1"/>
</dbReference>
<dbReference type="InterPro" id="IPR002347">
    <property type="entry name" value="SDR_fam"/>
</dbReference>
<dbReference type="NCBIfam" id="NF005559">
    <property type="entry name" value="PRK07231.1"/>
    <property type="match status" value="1"/>
</dbReference>
<dbReference type="InterPro" id="IPR020904">
    <property type="entry name" value="Sc_DH/Rdtase_CS"/>
</dbReference>
<dbReference type="FunFam" id="3.40.50.720:FF:000084">
    <property type="entry name" value="Short-chain dehydrogenase reductase"/>
    <property type="match status" value="1"/>
</dbReference>
<dbReference type="PROSITE" id="PS00061">
    <property type="entry name" value="ADH_SHORT"/>
    <property type="match status" value="1"/>
</dbReference>
<dbReference type="SUPFAM" id="SSF51735">
    <property type="entry name" value="NAD(P)-binding Rossmann-fold domains"/>
    <property type="match status" value="1"/>
</dbReference>
<organism evidence="2 3">
    <name type="scientific">Enterovirga rhinocerotis</name>
    <dbReference type="NCBI Taxonomy" id="1339210"/>
    <lineage>
        <taxon>Bacteria</taxon>
        <taxon>Pseudomonadati</taxon>
        <taxon>Pseudomonadota</taxon>
        <taxon>Alphaproteobacteria</taxon>
        <taxon>Hyphomicrobiales</taxon>
        <taxon>Methylobacteriaceae</taxon>
        <taxon>Enterovirga</taxon>
    </lineage>
</organism>
<dbReference type="PANTHER" id="PTHR42760:SF122">
    <property type="entry name" value="NAD(P)-BINDING PROTEIN"/>
    <property type="match status" value="1"/>
</dbReference>
<dbReference type="EMBL" id="SNZR01000013">
    <property type="protein sequence ID" value="TDR89943.1"/>
    <property type="molecule type" value="Genomic_DNA"/>
</dbReference>
<comment type="caution">
    <text evidence="2">The sequence shown here is derived from an EMBL/GenBank/DDBJ whole genome shotgun (WGS) entry which is preliminary data.</text>
</comment>
<gene>
    <name evidence="2" type="ORF">EV668_2780</name>
</gene>
<dbReference type="GO" id="GO:0006633">
    <property type="term" value="P:fatty acid biosynthetic process"/>
    <property type="evidence" value="ECO:0007669"/>
    <property type="project" value="TreeGrafter"/>
</dbReference>
<dbReference type="CDD" id="cd05233">
    <property type="entry name" value="SDR_c"/>
    <property type="match status" value="1"/>
</dbReference>
<sequence>MSEGKNVVVGRMDGKVVLVAGAGSSGPGWGNGKAAAVLYAREGARVLAADRSLKAADETRDIIRGEGGTCEAFAADVSRSADCAAMVAACVAAYGRLDVLHNNVGIAETGGPVEASEESWNRVIAVNQTSVFLTCKHALPVLLGGGGGAIVNIASVAAIRWIGFPYLAYSASKAAIVAMTQNMAVQYAPDRIRVNCVLPGLMDTPMIREPLTANYGGDVETMIATRNAQVPTGRMGDGWDTAHAALFLASDEARYITGAQLVVDGGFTLRAA</sequence>
<dbReference type="Gene3D" id="3.40.50.720">
    <property type="entry name" value="NAD(P)-binding Rossmann-like Domain"/>
    <property type="match status" value="1"/>
</dbReference>
<name>A0A4R7BWR3_9HYPH</name>
<dbReference type="GO" id="GO:0048038">
    <property type="term" value="F:quinone binding"/>
    <property type="evidence" value="ECO:0007669"/>
    <property type="project" value="TreeGrafter"/>
</dbReference>